<evidence type="ECO:0000313" key="3">
    <source>
        <dbReference type="EMBL" id="KAK9803571.1"/>
    </source>
</evidence>
<dbReference type="Proteomes" id="UP001489004">
    <property type="component" value="Unassembled WGS sequence"/>
</dbReference>
<dbReference type="Gene3D" id="1.20.58.1520">
    <property type="match status" value="1"/>
</dbReference>
<dbReference type="InterPro" id="IPR007145">
    <property type="entry name" value="MAP65_Ase1_PRC1"/>
</dbReference>
<dbReference type="EMBL" id="JALJOR010000020">
    <property type="protein sequence ID" value="KAK9803571.1"/>
    <property type="molecule type" value="Genomic_DNA"/>
</dbReference>
<comment type="similarity">
    <text evidence="1">Belongs to the MAP65/ASE1 family.</text>
</comment>
<evidence type="ECO:0000256" key="2">
    <source>
        <dbReference type="SAM" id="MobiDB-lite"/>
    </source>
</evidence>
<feature type="compositionally biased region" description="Polar residues" evidence="2">
    <location>
        <begin position="620"/>
        <end position="639"/>
    </location>
</feature>
<gene>
    <name evidence="3" type="ORF">WJX72_001222</name>
</gene>
<dbReference type="GO" id="GO:0005819">
    <property type="term" value="C:spindle"/>
    <property type="evidence" value="ECO:0007669"/>
    <property type="project" value="TreeGrafter"/>
</dbReference>
<evidence type="ECO:0000256" key="1">
    <source>
        <dbReference type="ARBA" id="ARBA00006187"/>
    </source>
</evidence>
<dbReference type="GO" id="GO:0008017">
    <property type="term" value="F:microtubule binding"/>
    <property type="evidence" value="ECO:0007669"/>
    <property type="project" value="InterPro"/>
</dbReference>
<dbReference type="PANTHER" id="PTHR19321">
    <property type="entry name" value="PROTEIN REGULATOR OF CYTOKINESIS 1 PRC1-RELATED"/>
    <property type="match status" value="1"/>
</dbReference>
<feature type="compositionally biased region" description="Polar residues" evidence="2">
    <location>
        <begin position="517"/>
        <end position="527"/>
    </location>
</feature>
<sequence>MKEVSGQAARVSLYDAHSQACAAKLEQLWHELETPADQRELELADTNARALKVWDEAVTQAEGQQAAVHTAIGRAVEEVSQIKQQLGEVDADVSEVVEAGRTLQSHYAEVQTDLEVWRQRKVVRLQEHDELKAKINSVKTRLGQKHDLAPPATKRGPGRLDISQSALEFLQLELDKLHAEQGRRERSLDAAMGRLRKVCIELGEDDAAVAAEAHPSLQHYRDALPSFASYSTNAAPPAQHGADEGADAVDLSDSTFKALELKINQLHDLKARREERAGELMGVLESLWTALDVAEDDVDRAIFARLMAGPARLHGKSIEKCVEEVGRLESCKAALMRELIVSNWRQLQDVCTRSHLALPAMPALFNEALTDIDITQSGQVSDVLAKVVRQLADTTAEAERRQDVLAAVAEFDTAYADCAWLTAYENDDMRYKGRDANRNLQKAIKASKTRAAMPAMIAQMRQVLQAWQAAEGRPFVYDGLDYQSEVLDAVAAELEREAEEKLKQHQDKKQVGKKATSGKSRPPTQGGSARKPTLAGQAGTPRTPAVGLGSRPPSRGGLENTTPASAKGEAHPRRPSTASATTPGGFSGPLQDKLNRLLHASTTPTALLARPHSAGGPHSPTDSSSTPAKTPANTPSGAQRATPDCDSGRFGRSGSSVRHVHIPTPMPGSRSSGLRINSPVFRPQNARVDSGLKRSTSSNSNQRHSPFNNHMPEYSIMIPEHSGRYTPTQSPMGATPAPTPIGELTEHNSF</sequence>
<proteinExistence type="inferred from homology"/>
<dbReference type="AlphaFoldDB" id="A0AAW1P1C8"/>
<comment type="caution">
    <text evidence="3">The sequence shown here is derived from an EMBL/GenBank/DDBJ whole genome shotgun (WGS) entry which is preliminary data.</text>
</comment>
<evidence type="ECO:0000313" key="4">
    <source>
        <dbReference type="Proteomes" id="UP001489004"/>
    </source>
</evidence>
<dbReference type="Pfam" id="PF03999">
    <property type="entry name" value="MAP65_ASE1"/>
    <property type="match status" value="1"/>
</dbReference>
<feature type="compositionally biased region" description="Low complexity" evidence="2">
    <location>
        <begin position="648"/>
        <end position="657"/>
    </location>
</feature>
<accession>A0AAW1P1C8</accession>
<feature type="region of interest" description="Disordered" evidence="2">
    <location>
        <begin position="608"/>
        <end position="711"/>
    </location>
</feature>
<dbReference type="GO" id="GO:0005737">
    <property type="term" value="C:cytoplasm"/>
    <property type="evidence" value="ECO:0007669"/>
    <property type="project" value="TreeGrafter"/>
</dbReference>
<name>A0AAW1P1C8_9CHLO</name>
<reference evidence="3 4" key="1">
    <citation type="journal article" date="2024" name="Nat. Commun.">
        <title>Phylogenomics reveals the evolutionary origins of lichenization in chlorophyte algae.</title>
        <authorList>
            <person name="Puginier C."/>
            <person name="Libourel C."/>
            <person name="Otte J."/>
            <person name="Skaloud P."/>
            <person name="Haon M."/>
            <person name="Grisel S."/>
            <person name="Petersen M."/>
            <person name="Berrin J.G."/>
            <person name="Delaux P.M."/>
            <person name="Dal Grande F."/>
            <person name="Keller J."/>
        </authorList>
    </citation>
    <scope>NUCLEOTIDE SEQUENCE [LARGE SCALE GENOMIC DNA]</scope>
    <source>
        <strain evidence="3 4">SAG 2043</strain>
    </source>
</reference>
<feature type="region of interest" description="Disordered" evidence="2">
    <location>
        <begin position="726"/>
        <end position="750"/>
    </location>
</feature>
<dbReference type="GO" id="GO:0000226">
    <property type="term" value="P:microtubule cytoskeleton organization"/>
    <property type="evidence" value="ECO:0007669"/>
    <property type="project" value="InterPro"/>
</dbReference>
<keyword evidence="4" id="KW-1185">Reference proteome</keyword>
<feature type="region of interest" description="Disordered" evidence="2">
    <location>
        <begin position="498"/>
        <end position="592"/>
    </location>
</feature>
<dbReference type="PANTHER" id="PTHR19321:SF41">
    <property type="entry name" value="FASCETTO-RELATED"/>
    <property type="match status" value="1"/>
</dbReference>
<evidence type="ECO:0008006" key="5">
    <source>
        <dbReference type="Google" id="ProtNLM"/>
    </source>
</evidence>
<protein>
    <recommendedName>
        <fullName evidence="5">Microtubule associated protein</fullName>
    </recommendedName>
</protein>
<organism evidence="3 4">
    <name type="scientific">[Myrmecia] bisecta</name>
    <dbReference type="NCBI Taxonomy" id="41462"/>
    <lineage>
        <taxon>Eukaryota</taxon>
        <taxon>Viridiplantae</taxon>
        <taxon>Chlorophyta</taxon>
        <taxon>core chlorophytes</taxon>
        <taxon>Trebouxiophyceae</taxon>
        <taxon>Trebouxiales</taxon>
        <taxon>Trebouxiaceae</taxon>
        <taxon>Myrmecia</taxon>
    </lineage>
</organism>
<feature type="compositionally biased region" description="Polar residues" evidence="2">
    <location>
        <begin position="693"/>
        <end position="708"/>
    </location>
</feature>
<feature type="compositionally biased region" description="Basic and acidic residues" evidence="2">
    <location>
        <begin position="498"/>
        <end position="510"/>
    </location>
</feature>